<evidence type="ECO:0000313" key="2">
    <source>
        <dbReference type="EMBL" id="KAL0564759.1"/>
    </source>
</evidence>
<dbReference type="PROSITE" id="PS50181">
    <property type="entry name" value="FBOX"/>
    <property type="match status" value="1"/>
</dbReference>
<dbReference type="EMBL" id="JBAHYK010002599">
    <property type="protein sequence ID" value="KAL0564759.1"/>
    <property type="molecule type" value="Genomic_DNA"/>
</dbReference>
<dbReference type="SUPFAM" id="SSF52047">
    <property type="entry name" value="RNI-like"/>
    <property type="match status" value="1"/>
</dbReference>
<name>A0ABR3EPF0_9AGAR</name>
<evidence type="ECO:0000259" key="1">
    <source>
        <dbReference type="PROSITE" id="PS50181"/>
    </source>
</evidence>
<dbReference type="InterPro" id="IPR036047">
    <property type="entry name" value="F-box-like_dom_sf"/>
</dbReference>
<dbReference type="InterPro" id="IPR032675">
    <property type="entry name" value="LRR_dom_sf"/>
</dbReference>
<dbReference type="InterPro" id="IPR001810">
    <property type="entry name" value="F-box_dom"/>
</dbReference>
<dbReference type="Gene3D" id="3.80.10.10">
    <property type="entry name" value="Ribonuclease Inhibitor"/>
    <property type="match status" value="1"/>
</dbReference>
<reference evidence="2 3" key="1">
    <citation type="submission" date="2024-02" db="EMBL/GenBank/DDBJ databases">
        <title>A draft genome for the cacao thread blight pathogen Marasmius crinis-equi.</title>
        <authorList>
            <person name="Cohen S.P."/>
            <person name="Baruah I.K."/>
            <person name="Amoako-Attah I."/>
            <person name="Bukari Y."/>
            <person name="Meinhardt L.W."/>
            <person name="Bailey B.A."/>
        </authorList>
    </citation>
    <scope>NUCLEOTIDE SEQUENCE [LARGE SCALE GENOMIC DNA]</scope>
    <source>
        <strain evidence="2 3">GH-76</strain>
    </source>
</reference>
<gene>
    <name evidence="2" type="ORF">V5O48_017278</name>
</gene>
<proteinExistence type="predicted"/>
<sequence>MLLESKQAGLEKAMKKYRTLLSPIHRLPSEVLLEIFQHCCHTNTLSDPQVPPALALSRVCGRWRDIAVSSPRLWSSITISQFRSRDKVEHSRRQRMTTCLTRLFLERSKNAPLKLKLRFPWDPSEVDYSNGMVMDLLGAQSKRWEELTIDETELYASSAAGDIDLPILKRLTLLTESPDSMSSSLILDRFAHCPALTSLCTDVALTAHRLSLPWANIRTLTLQGCADGEDQLFILSLCSSSVQRLTFVDVETNDWGSWEGDRILADMVTSLSLQADPWSDVDTSVVQHLTLSRLSSVDIGTKLHDQPNPFSRFARSDESVHLEELIQRSSCTITSLRLQSTMLTDVQVLSLLRLMPRLKDLDIGEYISEANNRVITHQFSNHLLVDPEDRRAPLVPHLTELKLSIHLNGLDQQALAEALKSRWLPLPPVVADVGVGCLKSVELVLISDDVESLPPGPLSALQCFRDVGLRFTISQLRTRR</sequence>
<accession>A0ABR3EPF0</accession>
<feature type="domain" description="F-box" evidence="1">
    <location>
        <begin position="21"/>
        <end position="77"/>
    </location>
</feature>
<evidence type="ECO:0000313" key="3">
    <source>
        <dbReference type="Proteomes" id="UP001465976"/>
    </source>
</evidence>
<protein>
    <recommendedName>
        <fullName evidence="1">F-box domain-containing protein</fullName>
    </recommendedName>
</protein>
<dbReference type="Proteomes" id="UP001465976">
    <property type="component" value="Unassembled WGS sequence"/>
</dbReference>
<dbReference type="Pfam" id="PF12937">
    <property type="entry name" value="F-box-like"/>
    <property type="match status" value="1"/>
</dbReference>
<comment type="caution">
    <text evidence="2">The sequence shown here is derived from an EMBL/GenBank/DDBJ whole genome shotgun (WGS) entry which is preliminary data.</text>
</comment>
<keyword evidence="3" id="KW-1185">Reference proteome</keyword>
<organism evidence="2 3">
    <name type="scientific">Marasmius crinis-equi</name>
    <dbReference type="NCBI Taxonomy" id="585013"/>
    <lineage>
        <taxon>Eukaryota</taxon>
        <taxon>Fungi</taxon>
        <taxon>Dikarya</taxon>
        <taxon>Basidiomycota</taxon>
        <taxon>Agaricomycotina</taxon>
        <taxon>Agaricomycetes</taxon>
        <taxon>Agaricomycetidae</taxon>
        <taxon>Agaricales</taxon>
        <taxon>Marasmiineae</taxon>
        <taxon>Marasmiaceae</taxon>
        <taxon>Marasmius</taxon>
    </lineage>
</organism>
<dbReference type="SUPFAM" id="SSF81383">
    <property type="entry name" value="F-box domain"/>
    <property type="match status" value="1"/>
</dbReference>
<dbReference type="Gene3D" id="1.20.1280.50">
    <property type="match status" value="1"/>
</dbReference>